<protein>
    <submittedName>
        <fullName evidence="1">ATP-binding protein</fullName>
    </submittedName>
</protein>
<dbReference type="GO" id="GO:0005524">
    <property type="term" value="F:ATP binding"/>
    <property type="evidence" value="ECO:0007669"/>
    <property type="project" value="UniProtKB-KW"/>
</dbReference>
<reference evidence="1 2" key="1">
    <citation type="submission" date="2020-06" db="EMBL/GenBank/DDBJ databases">
        <title>Global-level population genomics: horizontal gene transfer, symbiosis and evolution in Rhizobia.</title>
        <authorList>
            <person name="Gai Y."/>
        </authorList>
    </citation>
    <scope>NUCLEOTIDE SEQUENCE [LARGE SCALE GENOMIC DNA]</scope>
    <source>
        <strain evidence="1 2">PLR6_1b</strain>
    </source>
</reference>
<evidence type="ECO:0000313" key="2">
    <source>
        <dbReference type="Proteomes" id="UP000720124"/>
    </source>
</evidence>
<proteinExistence type="predicted"/>
<keyword evidence="2" id="KW-1185">Reference proteome</keyword>
<accession>A0ABS7LSB0</accession>
<evidence type="ECO:0000313" key="1">
    <source>
        <dbReference type="EMBL" id="MBY3594175.1"/>
    </source>
</evidence>
<dbReference type="Gene3D" id="3.30.565.10">
    <property type="entry name" value="Histidine kinase-like ATPase, C-terminal domain"/>
    <property type="match status" value="1"/>
</dbReference>
<keyword evidence="1" id="KW-0547">Nucleotide-binding</keyword>
<dbReference type="EMBL" id="JABTXI010000020">
    <property type="protein sequence ID" value="MBY3594175.1"/>
    <property type="molecule type" value="Genomic_DNA"/>
</dbReference>
<sequence>MNIVVEPEVRYVDATPFASSLIEGHRDIGYGIETAIADIIDNSITAKARRVDIIADTTSDEPKVTIVDDGQGMDDVTLIDAMRLGSKNPRDQRHAKDLGRFGLGLKSASFSQCRRLTVLSRSSGKLTSATWDLDTVAERNDWTLDVIDNPTTIGARDLISESGTAVVWEKLDRLGGGITSDRRKRAEHINAALVSAEFHVRLVFHRFLEGSRPKLRIFMNGRVLKPIDPLASRNPACQIEPEEVVPLSQGNVTIQCYTLPHHKLMDEAEWLEIGGPEGHLRSQGLYLYRGDRLIIAGGWMGLARQTELTKLCRVRVDIPNSMDSLWKIDVKKASAQLPPAVATRLRRVIESFLGTSRRVYKRRGQKLVDHDRLPLWVRVQQDGKVVFRPNLDHPTFQNFEYELPEAYRAGFQTCLKLLGSGLPIDALHADLLGNAEAVVEDMPDEAQVREMVEAVTATLLSAGIGKANIKDALRGHDFFKKAWSVADGFIDQYLEDL</sequence>
<keyword evidence="1" id="KW-0067">ATP-binding</keyword>
<dbReference type="RefSeq" id="WP_222012530.1">
    <property type="nucleotide sequence ID" value="NZ_JABTXI010000020.1"/>
</dbReference>
<comment type="caution">
    <text evidence="1">The sequence shown here is derived from an EMBL/GenBank/DDBJ whole genome shotgun (WGS) entry which is preliminary data.</text>
</comment>
<organism evidence="1 2">
    <name type="scientific">Rhizobium bangladeshense</name>
    <dbReference type="NCBI Taxonomy" id="1138189"/>
    <lineage>
        <taxon>Bacteria</taxon>
        <taxon>Pseudomonadati</taxon>
        <taxon>Pseudomonadota</taxon>
        <taxon>Alphaproteobacteria</taxon>
        <taxon>Hyphomicrobiales</taxon>
        <taxon>Rhizobiaceae</taxon>
        <taxon>Rhizobium/Agrobacterium group</taxon>
        <taxon>Rhizobium</taxon>
    </lineage>
</organism>
<dbReference type="InterPro" id="IPR036890">
    <property type="entry name" value="HATPase_C_sf"/>
</dbReference>
<gene>
    <name evidence="1" type="ORF">HJA87_30565</name>
</gene>
<name>A0ABS7LSB0_9HYPH</name>
<dbReference type="Pfam" id="PF13589">
    <property type="entry name" value="HATPase_c_3"/>
    <property type="match status" value="1"/>
</dbReference>
<dbReference type="Proteomes" id="UP000720124">
    <property type="component" value="Unassembled WGS sequence"/>
</dbReference>
<dbReference type="SUPFAM" id="SSF55874">
    <property type="entry name" value="ATPase domain of HSP90 chaperone/DNA topoisomerase II/histidine kinase"/>
    <property type="match status" value="1"/>
</dbReference>